<dbReference type="PANTHER" id="PTHR43791:SF81">
    <property type="entry name" value="TRANSPORTER, PUTATIVE (AFU_ORTHOLOGUE AFUA_7G01190)-RELATED"/>
    <property type="match status" value="1"/>
</dbReference>
<evidence type="ECO:0000256" key="4">
    <source>
        <dbReference type="ARBA" id="ARBA00022989"/>
    </source>
</evidence>
<dbReference type="Proteomes" id="UP000649114">
    <property type="component" value="Unassembled WGS sequence"/>
</dbReference>
<evidence type="ECO:0008006" key="9">
    <source>
        <dbReference type="Google" id="ProtNLM"/>
    </source>
</evidence>
<dbReference type="InterPro" id="IPR036259">
    <property type="entry name" value="MFS_trans_sf"/>
</dbReference>
<comment type="caution">
    <text evidence="7">The sequence shown here is derived from an EMBL/GenBank/DDBJ whole genome shotgun (WGS) entry which is preliminary data.</text>
</comment>
<feature type="transmembrane region" description="Helical" evidence="6">
    <location>
        <begin position="229"/>
        <end position="251"/>
    </location>
</feature>
<evidence type="ECO:0000313" key="7">
    <source>
        <dbReference type="EMBL" id="KAF4207070.1"/>
    </source>
</evidence>
<dbReference type="Pfam" id="PF07690">
    <property type="entry name" value="MFS_1"/>
    <property type="match status" value="1"/>
</dbReference>
<keyword evidence="5 6" id="KW-0472">Membrane</keyword>
<feature type="transmembrane region" description="Helical" evidence="6">
    <location>
        <begin position="203"/>
        <end position="223"/>
    </location>
</feature>
<feature type="transmembrane region" description="Helical" evidence="6">
    <location>
        <begin position="135"/>
        <end position="157"/>
    </location>
</feature>
<feature type="transmembrane region" description="Helical" evidence="6">
    <location>
        <begin position="110"/>
        <end position="128"/>
    </location>
</feature>
<feature type="transmembrane region" description="Helical" evidence="6">
    <location>
        <begin position="332"/>
        <end position="350"/>
    </location>
</feature>
<keyword evidence="3 6" id="KW-0812">Transmembrane</keyword>
<feature type="transmembrane region" description="Helical" evidence="6">
    <location>
        <begin position="390"/>
        <end position="412"/>
    </location>
</feature>
<protein>
    <recommendedName>
        <fullName evidence="9">MFS transporter</fullName>
    </recommendedName>
</protein>
<proteinExistence type="predicted"/>
<feature type="transmembrane region" description="Helical" evidence="6">
    <location>
        <begin position="169"/>
        <end position="191"/>
    </location>
</feature>
<dbReference type="SUPFAM" id="SSF103473">
    <property type="entry name" value="MFS general substrate transporter"/>
    <property type="match status" value="1"/>
</dbReference>
<feature type="transmembrane region" description="Helical" evidence="6">
    <location>
        <begin position="362"/>
        <end position="384"/>
    </location>
</feature>
<dbReference type="InterPro" id="IPR011701">
    <property type="entry name" value="MFS"/>
</dbReference>
<feature type="transmembrane region" description="Helical" evidence="6">
    <location>
        <begin position="424"/>
        <end position="447"/>
    </location>
</feature>
<reference evidence="7" key="2">
    <citation type="submission" date="2020-04" db="EMBL/GenBank/DDBJ databases">
        <authorList>
            <person name="Santos R.A.C."/>
            <person name="Steenwyk J.L."/>
            <person name="Rivero-Menendez O."/>
            <person name="Mead M.E."/>
            <person name="Silva L.P."/>
            <person name="Bastos R.W."/>
            <person name="Alastruey-Izquierdo A."/>
            <person name="Goldman G.H."/>
            <person name="Rokas A."/>
        </authorList>
    </citation>
    <scope>NUCLEOTIDE SEQUENCE</scope>
    <source>
        <strain evidence="7">CNM-CM8927</strain>
    </source>
</reference>
<dbReference type="GO" id="GO:0016020">
    <property type="term" value="C:membrane"/>
    <property type="evidence" value="ECO:0007669"/>
    <property type="project" value="UniProtKB-SubCell"/>
</dbReference>
<dbReference type="EMBL" id="JAAAPU010000022">
    <property type="protein sequence ID" value="KAF4207070.1"/>
    <property type="molecule type" value="Genomic_DNA"/>
</dbReference>
<feature type="transmembrane region" description="Helical" evidence="6">
    <location>
        <begin position="69"/>
        <end position="86"/>
    </location>
</feature>
<dbReference type="GO" id="GO:0022857">
    <property type="term" value="F:transmembrane transporter activity"/>
    <property type="evidence" value="ECO:0007669"/>
    <property type="project" value="InterPro"/>
</dbReference>
<dbReference type="FunFam" id="1.20.1250.20:FF:000699">
    <property type="entry name" value="MFS transporter, putative"/>
    <property type="match status" value="1"/>
</dbReference>
<evidence type="ECO:0000256" key="1">
    <source>
        <dbReference type="ARBA" id="ARBA00004141"/>
    </source>
</evidence>
<keyword evidence="2" id="KW-0813">Transport</keyword>
<evidence type="ECO:0000313" key="8">
    <source>
        <dbReference type="Proteomes" id="UP000649114"/>
    </source>
</evidence>
<comment type="subcellular location">
    <subcellularLocation>
        <location evidence="1">Membrane</location>
        <topology evidence="1">Multi-pass membrane protein</topology>
    </subcellularLocation>
</comment>
<evidence type="ECO:0000256" key="5">
    <source>
        <dbReference type="ARBA" id="ARBA00023136"/>
    </source>
</evidence>
<accession>A0AAN5YT97</accession>
<dbReference type="AlphaFoldDB" id="A0AAN5YT97"/>
<organism evidence="7 8">
    <name type="scientific">Aspergillus lentulus</name>
    <dbReference type="NCBI Taxonomy" id="293939"/>
    <lineage>
        <taxon>Eukaryota</taxon>
        <taxon>Fungi</taxon>
        <taxon>Dikarya</taxon>
        <taxon>Ascomycota</taxon>
        <taxon>Pezizomycotina</taxon>
        <taxon>Eurotiomycetes</taxon>
        <taxon>Eurotiomycetidae</taxon>
        <taxon>Eurotiales</taxon>
        <taxon>Aspergillaceae</taxon>
        <taxon>Aspergillus</taxon>
        <taxon>Aspergillus subgen. Fumigati</taxon>
    </lineage>
</organism>
<reference evidence="7" key="1">
    <citation type="journal article" date="2020" name="bioRxiv">
        <title>Genomic and phenotypic heterogeneity of clinical isolates of the human pathogens Aspergillus fumigatus, Aspergillus lentulus and Aspergillus fumigatiaffinis.</title>
        <authorList>
            <person name="dos Santos R.A.C."/>
            <person name="Steenwyk J.L."/>
            <person name="Rivero-Menendez O."/>
            <person name="Mead M.E."/>
            <person name="Silva L.P."/>
            <person name="Bastos R.W."/>
            <person name="Alastruey-Izquierdo A."/>
            <person name="Goldman G.H."/>
            <person name="Rokas A."/>
        </authorList>
    </citation>
    <scope>NUCLEOTIDE SEQUENCE</scope>
    <source>
        <strain evidence="7">CNM-CM8927</strain>
    </source>
</reference>
<feature type="transmembrane region" description="Helical" evidence="6">
    <location>
        <begin position="459"/>
        <end position="478"/>
    </location>
</feature>
<keyword evidence="4 6" id="KW-1133">Transmembrane helix</keyword>
<evidence type="ECO:0000256" key="3">
    <source>
        <dbReference type="ARBA" id="ARBA00022692"/>
    </source>
</evidence>
<evidence type="ECO:0000256" key="6">
    <source>
        <dbReference type="SAM" id="Phobius"/>
    </source>
</evidence>
<evidence type="ECO:0000256" key="2">
    <source>
        <dbReference type="ARBA" id="ARBA00022448"/>
    </source>
</evidence>
<sequence length="592" mass="65792">MLLEEKKTDEGKTDTMLATVSGKEDDIENGHVSSLDEAELFLREHGISHSQLQEMLDDPAKSRRIRRRVDMILLPLLCGTYALQYIDKQALGYSAVFDLFKDAHINSDEYSWLASIFYFGYLFWEYPANLIAQRLPVGTVISCFVIAWGAILMITAACNNFTGMAICRFLLGCFEAPITPCFMMIIAMWYLRQEQPFRAGCFYCCNGIGSMLGGLISFAIGQLNGFPVWRAVFLICGGVTVLWGGILLLFLPNSILSAKRFTIEEKILLIGRGKQNQTGILNRSIKWYQVREALIDPQVWLAFLFVLLNETCNGGVANFGKLIIKGLVSSPLLATALGIPQGAFQVFFILSGTYLSSRFKNIRTIIMVIYLLPTVIGVCLLWQLPRTNRYGVLFGYYIIGSYVTSVVLCLQMPSSNTGGYTKRVTATALVFLAYCVGNIVGPHAFLAKEAPVYETGCKLILACVLGQMACTVALRVLLIRRNKRRDAEGVVRPQGDADEQVLADLTDFEARTGRSGIGYFGILQPSENDLGFAAQLLRLAYLLHLSVQPTEQTEMHILAADNKYVLPQEQFNQQALVLVLVLVLEELGFGLL</sequence>
<dbReference type="Gene3D" id="1.20.1250.20">
    <property type="entry name" value="MFS general substrate transporter like domains"/>
    <property type="match status" value="2"/>
</dbReference>
<gene>
    <name evidence="7" type="ORF">CNMCM8927_003903</name>
</gene>
<dbReference type="PANTHER" id="PTHR43791">
    <property type="entry name" value="PERMEASE-RELATED"/>
    <property type="match status" value="1"/>
</dbReference>
<name>A0AAN5YT97_ASPLE</name>